<keyword evidence="2" id="KW-1185">Reference proteome</keyword>
<protein>
    <recommendedName>
        <fullName evidence="3">GDSL-like Lipase/Acylhydrolase family protein</fullName>
    </recommendedName>
</protein>
<dbReference type="Proteomes" id="UP001064087">
    <property type="component" value="Chromosome"/>
</dbReference>
<dbReference type="EMBL" id="CP106738">
    <property type="protein sequence ID" value="UXX83981.1"/>
    <property type="molecule type" value="Genomic_DNA"/>
</dbReference>
<evidence type="ECO:0000313" key="2">
    <source>
        <dbReference type="Proteomes" id="UP001064087"/>
    </source>
</evidence>
<reference evidence="1" key="1">
    <citation type="submission" date="2022-10" db="EMBL/GenBank/DDBJ databases">
        <title>Roseovarius pelagicus sp. nov., isolated from Arctic seawater.</title>
        <authorList>
            <person name="Hong Y.W."/>
            <person name="Hwang C.Y."/>
        </authorList>
    </citation>
    <scope>NUCLEOTIDE SEQUENCE</scope>
    <source>
        <strain evidence="1">HL-MP18</strain>
    </source>
</reference>
<organism evidence="1 2">
    <name type="scientific">Roseovarius pelagicus</name>
    <dbReference type="NCBI Taxonomy" id="2980108"/>
    <lineage>
        <taxon>Bacteria</taxon>
        <taxon>Pseudomonadati</taxon>
        <taxon>Pseudomonadota</taxon>
        <taxon>Alphaproteobacteria</taxon>
        <taxon>Rhodobacterales</taxon>
        <taxon>Roseobacteraceae</taxon>
        <taxon>Roseovarius</taxon>
    </lineage>
</organism>
<evidence type="ECO:0000313" key="1">
    <source>
        <dbReference type="EMBL" id="UXX83981.1"/>
    </source>
</evidence>
<name>A0ABY6DCV5_9RHOB</name>
<proteinExistence type="predicted"/>
<sequence length="124" mass="13663">MARRIVETWKTADALADGKGDRFVAILQPIASVGAPHLDHLTFPPLKQEILAQHPAVYPLIRAYATEAGISFIDLSHAYDGDDPLYIDFCHVSLQAHHQLVPRLNATLREQGMIPPTTGITSQQ</sequence>
<dbReference type="RefSeq" id="WP_263048405.1">
    <property type="nucleotide sequence ID" value="NZ_CP106738.1"/>
</dbReference>
<evidence type="ECO:0008006" key="3">
    <source>
        <dbReference type="Google" id="ProtNLM"/>
    </source>
</evidence>
<gene>
    <name evidence="1" type="ORF">N7U68_04820</name>
</gene>
<accession>A0ABY6DCV5</accession>